<organism evidence="2 3">
    <name type="scientific">Marinifilum breve</name>
    <dbReference type="NCBI Taxonomy" id="2184082"/>
    <lineage>
        <taxon>Bacteria</taxon>
        <taxon>Pseudomonadati</taxon>
        <taxon>Bacteroidota</taxon>
        <taxon>Bacteroidia</taxon>
        <taxon>Marinilabiliales</taxon>
        <taxon>Marinifilaceae</taxon>
    </lineage>
</organism>
<evidence type="ECO:0008006" key="4">
    <source>
        <dbReference type="Google" id="ProtNLM"/>
    </source>
</evidence>
<gene>
    <name evidence="2" type="ORF">DF185_20570</name>
</gene>
<evidence type="ECO:0000313" key="2">
    <source>
        <dbReference type="EMBL" id="PXX96176.1"/>
    </source>
</evidence>
<name>A0A2V3ZSA2_9BACT</name>
<feature type="signal peptide" evidence="1">
    <location>
        <begin position="1"/>
        <end position="23"/>
    </location>
</feature>
<comment type="caution">
    <text evidence="2">The sequence shown here is derived from an EMBL/GenBank/DDBJ whole genome shotgun (WGS) entry which is preliminary data.</text>
</comment>
<accession>A0A2V3ZSA2</accession>
<protein>
    <recommendedName>
        <fullName evidence="4">PKD domain-containing protein</fullName>
    </recommendedName>
</protein>
<keyword evidence="1" id="KW-0732">Signal</keyword>
<dbReference type="RefSeq" id="WP_110363197.1">
    <property type="nucleotide sequence ID" value="NZ_QFLI01000012.1"/>
</dbReference>
<proteinExistence type="predicted"/>
<dbReference type="EMBL" id="QFLI01000012">
    <property type="protein sequence ID" value="PXX96176.1"/>
    <property type="molecule type" value="Genomic_DNA"/>
</dbReference>
<reference evidence="2 3" key="1">
    <citation type="submission" date="2018-05" db="EMBL/GenBank/DDBJ databases">
        <title>Marinifilum breve JC075T sp. nov., a marine bacterium isolated from Yongle Blue Hole in the South China Sea.</title>
        <authorList>
            <person name="Fu T."/>
        </authorList>
    </citation>
    <scope>NUCLEOTIDE SEQUENCE [LARGE SCALE GENOMIC DNA]</scope>
    <source>
        <strain evidence="2 3">JC075</strain>
    </source>
</reference>
<dbReference type="OrthoDB" id="1117572at2"/>
<keyword evidence="3" id="KW-1185">Reference proteome</keyword>
<feature type="chain" id="PRO_5015882164" description="PKD domain-containing protein" evidence="1">
    <location>
        <begin position="24"/>
        <end position="242"/>
    </location>
</feature>
<evidence type="ECO:0000313" key="3">
    <source>
        <dbReference type="Proteomes" id="UP000248079"/>
    </source>
</evidence>
<sequence length="242" mass="26052">MKKLQKLLLFAIFSIGICGTVNAQVTHDAEQDPVVVGGNFTYTVPEDPNHNWTWEVLDNLGADADTDDYALIDVTPAVGYSKNITWKTAGTFYVRVTAEHKTTLCTNDFVIKVDVANNDYVVAFNAGTENVYCADDANIASGMEITLDVTLGGTAPATSYYGMEVQYKVGTNDYTATIGTDNKFTIPGMDVVNPVTPAFTSVTVTIVQIKDANGVIFTPDADADKLVITVHPIPAKPTITIL</sequence>
<dbReference type="Proteomes" id="UP000248079">
    <property type="component" value="Unassembled WGS sequence"/>
</dbReference>
<dbReference type="AlphaFoldDB" id="A0A2V3ZSA2"/>
<evidence type="ECO:0000256" key="1">
    <source>
        <dbReference type="SAM" id="SignalP"/>
    </source>
</evidence>